<dbReference type="InterPro" id="IPR002514">
    <property type="entry name" value="Transposase_8"/>
</dbReference>
<dbReference type="GO" id="GO:0006313">
    <property type="term" value="P:DNA transposition"/>
    <property type="evidence" value="ECO:0007669"/>
    <property type="project" value="InterPro"/>
</dbReference>
<reference evidence="3 4" key="1">
    <citation type="submission" date="2018-11" db="EMBL/GenBank/DDBJ databases">
        <authorList>
            <person name="Zhou Z."/>
            <person name="Wang G."/>
        </authorList>
    </citation>
    <scope>NUCLEOTIDE SEQUENCE [LARGE SCALE GENOMIC DNA]</scope>
    <source>
        <strain evidence="3 4">KCTC52004</strain>
    </source>
</reference>
<dbReference type="AlphaFoldDB" id="A0A3P1C3I7"/>
<dbReference type="GO" id="GO:0003677">
    <property type="term" value="F:DNA binding"/>
    <property type="evidence" value="ECO:0007669"/>
    <property type="project" value="InterPro"/>
</dbReference>
<name>A0A3P1C3I7_9BACT</name>
<dbReference type="EMBL" id="RQJO01000007">
    <property type="protein sequence ID" value="RRB07857.1"/>
    <property type="molecule type" value="Genomic_DNA"/>
</dbReference>
<dbReference type="PANTHER" id="PTHR47515:SF2">
    <property type="entry name" value="INTEGRASE CORE DOMAIN PROTEIN"/>
    <property type="match status" value="1"/>
</dbReference>
<dbReference type="SUPFAM" id="SSF53098">
    <property type="entry name" value="Ribonuclease H-like"/>
    <property type="match status" value="1"/>
</dbReference>
<dbReference type="InterPro" id="IPR025948">
    <property type="entry name" value="HTH-like_dom"/>
</dbReference>
<dbReference type="OrthoDB" id="1495855at2"/>
<feature type="domain" description="Integrase catalytic" evidence="2">
    <location>
        <begin position="191"/>
        <end position="359"/>
    </location>
</feature>
<dbReference type="InterPro" id="IPR036397">
    <property type="entry name" value="RNaseH_sf"/>
</dbReference>
<dbReference type="PANTHER" id="PTHR47515">
    <property type="entry name" value="LOW CALCIUM RESPONSE LOCUS PROTEIN T"/>
    <property type="match status" value="1"/>
</dbReference>
<feature type="coiled-coil region" evidence="1">
    <location>
        <begin position="49"/>
        <end position="76"/>
    </location>
</feature>
<proteinExistence type="predicted"/>
<dbReference type="PROSITE" id="PS50994">
    <property type="entry name" value="INTEGRASE"/>
    <property type="match status" value="1"/>
</dbReference>
<comment type="caution">
    <text evidence="3">The sequence shown here is derived from an EMBL/GenBank/DDBJ whole genome shotgun (WGS) entry which is preliminary data.</text>
</comment>
<organism evidence="3 4">
    <name type="scientific">Larkinella rosea</name>
    <dbReference type="NCBI Taxonomy" id="2025312"/>
    <lineage>
        <taxon>Bacteria</taxon>
        <taxon>Pseudomonadati</taxon>
        <taxon>Bacteroidota</taxon>
        <taxon>Cytophagia</taxon>
        <taxon>Cytophagales</taxon>
        <taxon>Spirosomataceae</taxon>
        <taxon>Larkinella</taxon>
    </lineage>
</organism>
<evidence type="ECO:0000313" key="3">
    <source>
        <dbReference type="EMBL" id="RRB07857.1"/>
    </source>
</evidence>
<dbReference type="InterPro" id="IPR001584">
    <property type="entry name" value="Integrase_cat-core"/>
</dbReference>
<sequence length="369" mass="43550">MKKTRFTESQIVKILKQQENGIPTKEICREHGISEATFYNWKSKYGGMEASDVKRLKDLEEENARLKKMYADLAMDNQILKDLFNKKRLGPATKRQLAEEIVLEQAIPVSRACQLVSLPRSQFYYSTKKDDTAVIEVLQDLAFAHPSYGFRKLFAYIRRSGQTWNHKKVYRIYKLLKLNRKRRGKRRLPTRVKHPLQQQTVINSSWSMDFMSDTMVGNRKFRTFNVIDDCTREVLAIEIDTSLSAKRIIRTLERVIKERGKPKTIRTDNGPEFTSGDFELWCKGETIEIQYIQPGKPMQNGYVERFNRLYREAILDAYLFFELDQVRQLTSDWMEEYNLRRPHESLGNLTPEEWKNRVIENEETLIVTV</sequence>
<keyword evidence="4" id="KW-1185">Reference proteome</keyword>
<evidence type="ECO:0000259" key="2">
    <source>
        <dbReference type="PROSITE" id="PS50994"/>
    </source>
</evidence>
<dbReference type="GO" id="GO:0015074">
    <property type="term" value="P:DNA integration"/>
    <property type="evidence" value="ECO:0007669"/>
    <property type="project" value="InterPro"/>
</dbReference>
<dbReference type="NCBIfam" id="NF033516">
    <property type="entry name" value="transpos_IS3"/>
    <property type="match status" value="1"/>
</dbReference>
<accession>A0A3P1C3I7</accession>
<dbReference type="Pfam" id="PF13276">
    <property type="entry name" value="HTH_21"/>
    <property type="match status" value="1"/>
</dbReference>
<dbReference type="GO" id="GO:0004803">
    <property type="term" value="F:transposase activity"/>
    <property type="evidence" value="ECO:0007669"/>
    <property type="project" value="InterPro"/>
</dbReference>
<dbReference type="Proteomes" id="UP000271925">
    <property type="component" value="Unassembled WGS sequence"/>
</dbReference>
<dbReference type="Pfam" id="PF01527">
    <property type="entry name" value="HTH_Tnp_1"/>
    <property type="match status" value="1"/>
</dbReference>
<dbReference type="Pfam" id="PF13683">
    <property type="entry name" value="rve_3"/>
    <property type="match status" value="1"/>
</dbReference>
<evidence type="ECO:0000313" key="4">
    <source>
        <dbReference type="Proteomes" id="UP000271925"/>
    </source>
</evidence>
<protein>
    <submittedName>
        <fullName evidence="3">IS3 family transposase</fullName>
    </submittedName>
</protein>
<evidence type="ECO:0000256" key="1">
    <source>
        <dbReference type="SAM" id="Coils"/>
    </source>
</evidence>
<dbReference type="SUPFAM" id="SSF46689">
    <property type="entry name" value="Homeodomain-like"/>
    <property type="match status" value="1"/>
</dbReference>
<dbReference type="InterPro" id="IPR009057">
    <property type="entry name" value="Homeodomain-like_sf"/>
</dbReference>
<gene>
    <name evidence="3" type="ORF">EHT25_08800</name>
</gene>
<dbReference type="InterPro" id="IPR012337">
    <property type="entry name" value="RNaseH-like_sf"/>
</dbReference>
<dbReference type="InterPro" id="IPR048020">
    <property type="entry name" value="Transpos_IS3"/>
</dbReference>
<dbReference type="Gene3D" id="3.30.420.10">
    <property type="entry name" value="Ribonuclease H-like superfamily/Ribonuclease H"/>
    <property type="match status" value="1"/>
</dbReference>
<dbReference type="Gene3D" id="1.10.10.60">
    <property type="entry name" value="Homeodomain-like"/>
    <property type="match status" value="1"/>
</dbReference>
<keyword evidence="1" id="KW-0175">Coiled coil</keyword>